<keyword evidence="2" id="KW-1185">Reference proteome</keyword>
<dbReference type="EMBL" id="RDSM01000006">
    <property type="protein sequence ID" value="RXH53995.1"/>
    <property type="molecule type" value="Genomic_DNA"/>
</dbReference>
<dbReference type="OrthoDB" id="128519at2"/>
<reference evidence="2" key="2">
    <citation type="submission" date="2019-02" db="EMBL/GenBank/DDBJ databases">
        <title>Granulicella sibirica sp. nov., a psychrotolerant acidobacterium isolated from an organic soil layer in forested tundra, West Siberia.</title>
        <authorList>
            <person name="Oshkin I.Y."/>
            <person name="Kulichevskaya I.S."/>
            <person name="Rijpstra W.I.C."/>
            <person name="Sinninghe Damste J.S."/>
            <person name="Rakitin A.L."/>
            <person name="Ravin N.V."/>
            <person name="Dedysh S.N."/>
        </authorList>
    </citation>
    <scope>NUCLEOTIDE SEQUENCE [LARGE SCALE GENOMIC DNA]</scope>
    <source>
        <strain evidence="2">AF10</strain>
    </source>
</reference>
<dbReference type="GO" id="GO:0009312">
    <property type="term" value="P:oligosaccharide biosynthetic process"/>
    <property type="evidence" value="ECO:0007669"/>
    <property type="project" value="InterPro"/>
</dbReference>
<dbReference type="Gene3D" id="3.40.50.150">
    <property type="entry name" value="Vaccinia Virus protein VP39"/>
    <property type="match status" value="1"/>
</dbReference>
<accession>A0A4Q0SSV5</accession>
<dbReference type="SUPFAM" id="SSF102588">
    <property type="entry name" value="LmbE-like"/>
    <property type="match status" value="1"/>
</dbReference>
<sequence length="424" mass="46349">MPTIVPITTEYDWLSLLAATPDWTPSLVPTIVLAPHPDDETLGAGGLIARLRAHGVSVTVLAITDGEGAYADTSGLDRVRVPEQTEALARLGVDESMIQRLGIPDRFVSEHEEELAAALRLVARAGMQIIAPWPYDFHPDHEAAGRAAAQVAAEADIPLFYYLFWTWHRGTPETLAGVHLTSVSLTESERATKRHALSAHASQLSHGDGQPILSARLLQPAERPFEIYIPVTSVPSFASSPAFFEAKYQRKVDPWSFSSKPSELFRYDHILGALAGRRYASAFEPGCSIGVLTERLASLCDHVHALDFSATAAERAGERCARLPNVTVECASIPDVLPSATTDLLVLSEIGYYLPLAEWTALAEAMIQPLRPGATVLAAHWLGYSEDHTLSGDEVHSALLALPSLRLDYSERHPTFRLDRMVRR</sequence>
<dbReference type="SUPFAM" id="SSF53335">
    <property type="entry name" value="S-adenosyl-L-methionine-dependent methyltransferases"/>
    <property type="match status" value="1"/>
</dbReference>
<dbReference type="Pfam" id="PF05401">
    <property type="entry name" value="NodS"/>
    <property type="match status" value="1"/>
</dbReference>
<gene>
    <name evidence="1" type="ORF">GRAN_4964</name>
</gene>
<dbReference type="Proteomes" id="UP000289437">
    <property type="component" value="Unassembled WGS sequence"/>
</dbReference>
<keyword evidence="1" id="KW-0489">Methyltransferase</keyword>
<comment type="caution">
    <text evidence="1">The sequence shown here is derived from an EMBL/GenBank/DDBJ whole genome shotgun (WGS) entry which is preliminary data.</text>
</comment>
<reference evidence="1 2" key="1">
    <citation type="submission" date="2018-11" db="EMBL/GenBank/DDBJ databases">
        <authorList>
            <person name="Mardanov A.V."/>
            <person name="Ravin N.V."/>
            <person name="Dedysh S.N."/>
        </authorList>
    </citation>
    <scope>NUCLEOTIDE SEQUENCE [LARGE SCALE GENOMIC DNA]</scope>
    <source>
        <strain evidence="1 2">AF10</strain>
    </source>
</reference>
<evidence type="ECO:0000313" key="1">
    <source>
        <dbReference type="EMBL" id="RXH53995.1"/>
    </source>
</evidence>
<proteinExistence type="predicted"/>
<dbReference type="InterPro" id="IPR008715">
    <property type="entry name" value="SAM-MeTfrase_NodS-like"/>
</dbReference>
<dbReference type="CDD" id="cd02440">
    <property type="entry name" value="AdoMet_MTases"/>
    <property type="match status" value="1"/>
</dbReference>
<evidence type="ECO:0000313" key="2">
    <source>
        <dbReference type="Proteomes" id="UP000289437"/>
    </source>
</evidence>
<keyword evidence="1" id="KW-0808">Transferase</keyword>
<dbReference type="GO" id="GO:0032259">
    <property type="term" value="P:methylation"/>
    <property type="evidence" value="ECO:0007669"/>
    <property type="project" value="UniProtKB-KW"/>
</dbReference>
<dbReference type="PANTHER" id="PTHR12993:SF29">
    <property type="entry name" value="BLR3841 PROTEIN"/>
    <property type="match status" value="1"/>
</dbReference>
<dbReference type="GO" id="GO:0016811">
    <property type="term" value="F:hydrolase activity, acting on carbon-nitrogen (but not peptide) bonds, in linear amides"/>
    <property type="evidence" value="ECO:0007669"/>
    <property type="project" value="TreeGrafter"/>
</dbReference>
<organism evidence="1 2">
    <name type="scientific">Granulicella sibirica</name>
    <dbReference type="NCBI Taxonomy" id="2479048"/>
    <lineage>
        <taxon>Bacteria</taxon>
        <taxon>Pseudomonadati</taxon>
        <taxon>Acidobacteriota</taxon>
        <taxon>Terriglobia</taxon>
        <taxon>Terriglobales</taxon>
        <taxon>Acidobacteriaceae</taxon>
        <taxon>Granulicella</taxon>
    </lineage>
</organism>
<dbReference type="InterPro" id="IPR029063">
    <property type="entry name" value="SAM-dependent_MTases_sf"/>
</dbReference>
<dbReference type="InterPro" id="IPR003737">
    <property type="entry name" value="GlcNAc_PI_deacetylase-related"/>
</dbReference>
<dbReference type="PANTHER" id="PTHR12993">
    <property type="entry name" value="N-ACETYLGLUCOSAMINYL-PHOSPHATIDYLINOSITOL DE-N-ACETYLASE-RELATED"/>
    <property type="match status" value="1"/>
</dbReference>
<dbReference type="InterPro" id="IPR024078">
    <property type="entry name" value="LmbE-like_dom_sf"/>
</dbReference>
<protein>
    <submittedName>
        <fullName evidence="1">Methyltransferase type 12</fullName>
    </submittedName>
</protein>
<dbReference type="Pfam" id="PF02585">
    <property type="entry name" value="PIG-L"/>
    <property type="match status" value="1"/>
</dbReference>
<name>A0A4Q0SSV5_9BACT</name>
<dbReference type="RefSeq" id="WP_128915549.1">
    <property type="nucleotide sequence ID" value="NZ_RDSM01000006.1"/>
</dbReference>
<dbReference type="Gene3D" id="3.40.50.10320">
    <property type="entry name" value="LmbE-like"/>
    <property type="match status" value="1"/>
</dbReference>
<dbReference type="AlphaFoldDB" id="A0A4Q0SSV5"/>
<dbReference type="GO" id="GO:0008757">
    <property type="term" value="F:S-adenosylmethionine-dependent methyltransferase activity"/>
    <property type="evidence" value="ECO:0007669"/>
    <property type="project" value="InterPro"/>
</dbReference>